<protein>
    <submittedName>
        <fullName evidence="1">DUF761 domain-containing protein</fullName>
    </submittedName>
</protein>
<name>A0A443N719_9MAGN</name>
<dbReference type="EMBL" id="QPKB01000001">
    <property type="protein sequence ID" value="RWR74332.1"/>
    <property type="molecule type" value="Genomic_DNA"/>
</dbReference>
<dbReference type="InterPro" id="IPR008480">
    <property type="entry name" value="DUF761_pln"/>
</dbReference>
<organism evidence="1 2">
    <name type="scientific">Cinnamomum micranthum f. kanehirae</name>
    <dbReference type="NCBI Taxonomy" id="337451"/>
    <lineage>
        <taxon>Eukaryota</taxon>
        <taxon>Viridiplantae</taxon>
        <taxon>Streptophyta</taxon>
        <taxon>Embryophyta</taxon>
        <taxon>Tracheophyta</taxon>
        <taxon>Spermatophyta</taxon>
        <taxon>Magnoliopsida</taxon>
        <taxon>Magnoliidae</taxon>
        <taxon>Laurales</taxon>
        <taxon>Lauraceae</taxon>
        <taxon>Cinnamomum</taxon>
    </lineage>
</organism>
<accession>A0A443N719</accession>
<dbReference type="OrthoDB" id="684076at2759"/>
<proteinExistence type="predicted"/>
<dbReference type="Proteomes" id="UP000283530">
    <property type="component" value="Unassembled WGS sequence"/>
</dbReference>
<sequence>MKKGASVFLKQVVSLLGSLAKAKSLALKGKTNATKARLVLLGFLRNKKLLLPAISHKIHALLGHESHDKGEGNSSDHGDQNKAILIYNAVANDAPSDPCFTLPVMDGDEVDDDDKYPDLTHSLFDEFEFDNGSESVIDLVRNSREDGSDFNLEEEIDHVADVFIRRFHKQMKMQKLDSFKRYLDMLDRSV</sequence>
<dbReference type="Pfam" id="PF05553">
    <property type="entry name" value="DUF761"/>
    <property type="match status" value="1"/>
</dbReference>
<reference evidence="1 2" key="1">
    <citation type="journal article" date="2019" name="Nat. Plants">
        <title>Stout camphor tree genome fills gaps in understanding of flowering plant genome evolution.</title>
        <authorList>
            <person name="Chaw S.M."/>
            <person name="Liu Y.C."/>
            <person name="Wu Y.W."/>
            <person name="Wang H.Y."/>
            <person name="Lin C.I."/>
            <person name="Wu C.S."/>
            <person name="Ke H.M."/>
            <person name="Chang L.Y."/>
            <person name="Hsu C.Y."/>
            <person name="Yang H.T."/>
            <person name="Sudianto E."/>
            <person name="Hsu M.H."/>
            <person name="Wu K.P."/>
            <person name="Wang L.N."/>
            <person name="Leebens-Mack J.H."/>
            <person name="Tsai I.J."/>
        </authorList>
    </citation>
    <scope>NUCLEOTIDE SEQUENCE [LARGE SCALE GENOMIC DNA]</scope>
    <source>
        <strain evidence="2">cv. Chaw 1501</strain>
        <tissue evidence="1">Young leaves</tissue>
    </source>
</reference>
<evidence type="ECO:0000313" key="1">
    <source>
        <dbReference type="EMBL" id="RWR74332.1"/>
    </source>
</evidence>
<dbReference type="AlphaFoldDB" id="A0A443N719"/>
<evidence type="ECO:0000313" key="2">
    <source>
        <dbReference type="Proteomes" id="UP000283530"/>
    </source>
</evidence>
<dbReference type="PANTHER" id="PTHR33450">
    <property type="entry name" value="EMB|CAB67623.1-RELATED"/>
    <property type="match status" value="1"/>
</dbReference>
<dbReference type="PANTHER" id="PTHR33450:SF12">
    <property type="entry name" value="COTTON FIBER PROTEIN"/>
    <property type="match status" value="1"/>
</dbReference>
<comment type="caution">
    <text evidence="1">The sequence shown here is derived from an EMBL/GenBank/DDBJ whole genome shotgun (WGS) entry which is preliminary data.</text>
</comment>
<gene>
    <name evidence="1" type="ORF">CKAN_00265800</name>
</gene>
<keyword evidence="2" id="KW-1185">Reference proteome</keyword>